<dbReference type="Pfam" id="PF08328">
    <property type="entry name" value="ASL_C"/>
    <property type="match status" value="1"/>
</dbReference>
<dbReference type="InterPro" id="IPR020557">
    <property type="entry name" value="Fumarate_lyase_CS"/>
</dbReference>
<proteinExistence type="predicted"/>
<dbReference type="Gene3D" id="1.20.200.10">
    <property type="entry name" value="Fumarase/aspartase (Central domain)"/>
    <property type="match status" value="1"/>
</dbReference>
<gene>
    <name evidence="6" type="ORF">B1B_16489</name>
</gene>
<dbReference type="InterPro" id="IPR000362">
    <property type="entry name" value="Fumarate_lyase_fam"/>
</dbReference>
<dbReference type="InterPro" id="IPR047136">
    <property type="entry name" value="PurB_bact"/>
</dbReference>
<reference evidence="6" key="1">
    <citation type="submission" date="2013-08" db="EMBL/GenBank/DDBJ databases">
        <authorList>
            <person name="Mendez C."/>
            <person name="Richter M."/>
            <person name="Ferrer M."/>
            <person name="Sanchez J."/>
        </authorList>
    </citation>
    <scope>NUCLEOTIDE SEQUENCE</scope>
</reference>
<dbReference type="PROSITE" id="PS00163">
    <property type="entry name" value="FUMARATE_LYASES"/>
    <property type="match status" value="1"/>
</dbReference>
<name>T1A3Q4_9ZZZZ</name>
<dbReference type="GO" id="GO:0004018">
    <property type="term" value="F:N6-(1,2-dicarboxyethyl)AMP AMP-lyase (fumarate-forming) activity"/>
    <property type="evidence" value="ECO:0007669"/>
    <property type="project" value="InterPro"/>
</dbReference>
<keyword evidence="3" id="KW-0658">Purine biosynthesis</keyword>
<dbReference type="InterPro" id="IPR013539">
    <property type="entry name" value="PurB_C"/>
</dbReference>
<dbReference type="AlphaFoldDB" id="T1A3Q4"/>
<organism evidence="6">
    <name type="scientific">mine drainage metagenome</name>
    <dbReference type="NCBI Taxonomy" id="410659"/>
    <lineage>
        <taxon>unclassified sequences</taxon>
        <taxon>metagenomes</taxon>
        <taxon>ecological metagenomes</taxon>
    </lineage>
</organism>
<reference evidence="6" key="2">
    <citation type="journal article" date="2014" name="ISME J.">
        <title>Microbial stratification in low pH oxic and suboxic macroscopic growths along an acid mine drainage.</title>
        <authorList>
            <person name="Mendez-Garcia C."/>
            <person name="Mesa V."/>
            <person name="Sprenger R.R."/>
            <person name="Richter M."/>
            <person name="Diez M.S."/>
            <person name="Solano J."/>
            <person name="Bargiela R."/>
            <person name="Golyshina O.V."/>
            <person name="Manteca A."/>
            <person name="Ramos J.L."/>
            <person name="Gallego J.R."/>
            <person name="Llorente I."/>
            <person name="Martins Dos Santos V.A."/>
            <person name="Jensen O.N."/>
            <person name="Pelaez A.I."/>
            <person name="Sanchez J."/>
            <person name="Ferrer M."/>
        </authorList>
    </citation>
    <scope>NUCLEOTIDE SEQUENCE</scope>
</reference>
<sequence>MQTAQLWAISPLDGRYHDALGDFGQRVGEAALIQRRLEVEIRWILWLDEKLPGALFSRLEPRDRASLEQRTLRVDPESLIRIKTLESEIRHDVKAIELFLRESTAQEAYGPRLAPYWHFACTSEDINNLAHALVWRTSQEEFLLPALASIRDWLGQEARNSARTAMLSRTHGQPASPTTMGKELANFAYRLGGAHQSLERFRFSGKFNGAVGNYNAHVIALPDVDWIALSRDFISSFGLDFNPLTTQIEPHDRLAEWLDLVSRTNLILLGLSRDLWGYIAMDYFQQRAVTGEVGSSTMPHKINPIWFENAEGNLGLANAILRHLAEKLPISRFQRDLSDSTAQRNVGAGIGHTLLSWRMIREGLSRITVDRETLQRDLDRHPEVLGEAIQTLLRRIGRADAYEQIKNLTRGRKLDPDTLTAWIRESALPPEIGEQIENLNPSAYIGLAAELAEKLDDFLEQPNRPD</sequence>
<dbReference type="SUPFAM" id="SSF48557">
    <property type="entry name" value="L-aspartase-like"/>
    <property type="match status" value="1"/>
</dbReference>
<dbReference type="PRINTS" id="PR00149">
    <property type="entry name" value="FUMRATELYASE"/>
</dbReference>
<evidence type="ECO:0000256" key="1">
    <source>
        <dbReference type="ARBA" id="ARBA00004706"/>
    </source>
</evidence>
<dbReference type="EMBL" id="AUZY01010975">
    <property type="protein sequence ID" value="EQD36485.1"/>
    <property type="molecule type" value="Genomic_DNA"/>
</dbReference>
<evidence type="ECO:0000259" key="5">
    <source>
        <dbReference type="Pfam" id="PF08328"/>
    </source>
</evidence>
<dbReference type="InterPro" id="IPR022761">
    <property type="entry name" value="Fumarate_lyase_N"/>
</dbReference>
<dbReference type="InterPro" id="IPR008948">
    <property type="entry name" value="L-Aspartase-like"/>
</dbReference>
<evidence type="ECO:0000256" key="2">
    <source>
        <dbReference type="ARBA" id="ARBA00004734"/>
    </source>
</evidence>
<dbReference type="Gene3D" id="1.10.40.30">
    <property type="entry name" value="Fumarase/aspartase (C-terminal domain)"/>
    <property type="match status" value="1"/>
</dbReference>
<accession>T1A3Q4</accession>
<dbReference type="InterPro" id="IPR024083">
    <property type="entry name" value="Fumarase/histidase_N"/>
</dbReference>
<comment type="caution">
    <text evidence="6">The sequence shown here is derived from an EMBL/GenBank/DDBJ whole genome shotgun (WGS) entry which is preliminary data.</text>
</comment>
<dbReference type="PANTHER" id="PTHR43411:SF1">
    <property type="entry name" value="ADENYLOSUCCINATE LYASE"/>
    <property type="match status" value="1"/>
</dbReference>
<comment type="pathway">
    <text evidence="1">Purine metabolism; IMP biosynthesis via de novo pathway; 5-amino-1-(5-phospho-D-ribosyl)imidazole-4-carboxamide from 5-amino-1-(5-phospho-D-ribosyl)imidazole-4-carboxylate: step 2/2.</text>
</comment>
<evidence type="ECO:0000259" key="4">
    <source>
        <dbReference type="Pfam" id="PF00206"/>
    </source>
</evidence>
<evidence type="ECO:0000256" key="3">
    <source>
        <dbReference type="ARBA" id="ARBA00022755"/>
    </source>
</evidence>
<dbReference type="Gene3D" id="1.10.275.10">
    <property type="entry name" value="Fumarase/aspartase (N-terminal domain)"/>
    <property type="match status" value="1"/>
</dbReference>
<dbReference type="Pfam" id="PF00206">
    <property type="entry name" value="Lyase_1"/>
    <property type="match status" value="1"/>
</dbReference>
<dbReference type="NCBIfam" id="NF006764">
    <property type="entry name" value="PRK09285.1"/>
    <property type="match status" value="1"/>
</dbReference>
<comment type="pathway">
    <text evidence="2">Purine metabolism; AMP biosynthesis via de novo pathway; AMP from IMP: step 2/2.</text>
</comment>
<dbReference type="GO" id="GO:0006188">
    <property type="term" value="P:IMP biosynthetic process"/>
    <property type="evidence" value="ECO:0007669"/>
    <property type="project" value="InterPro"/>
</dbReference>
<feature type="domain" description="Adenylosuccinate lyase PurB C-terminal" evidence="5">
    <location>
        <begin position="331"/>
        <end position="445"/>
    </location>
</feature>
<protein>
    <submittedName>
        <fullName evidence="6">Adenylosuccinate lyase</fullName>
    </submittedName>
</protein>
<dbReference type="PANTHER" id="PTHR43411">
    <property type="entry name" value="ADENYLOSUCCINATE LYASE"/>
    <property type="match status" value="1"/>
</dbReference>
<evidence type="ECO:0000313" key="6">
    <source>
        <dbReference type="EMBL" id="EQD36485.1"/>
    </source>
</evidence>
<keyword evidence="6" id="KW-0456">Lyase</keyword>
<feature type="domain" description="Fumarate lyase N-terminal" evidence="4">
    <location>
        <begin position="80"/>
        <end position="312"/>
    </location>
</feature>